<evidence type="ECO:0000259" key="4">
    <source>
        <dbReference type="Pfam" id="PF08241"/>
    </source>
</evidence>
<dbReference type="GO" id="GO:0032259">
    <property type="term" value="P:methylation"/>
    <property type="evidence" value="ECO:0007669"/>
    <property type="project" value="UniProtKB-KW"/>
</dbReference>
<sequence length="256" mass="27266">MGTVFDGVVEEYDAGRPGYPDALYDAVVELSGVAFAGAVVVDVGAGTGISTRGLLERGARVVAVERGGRMLGRLVARTPRGGVGAVLGDGNALPVRDGVADLVTWAQSWHWLDPVVSVAEARRVLRPGGAMATWWNTVDPESADWLAAYEVRQAEACPAYRGPALEDWGPPPSAAAMAEAGLAPAVRWIPWRRVIGLEDFLLDMRSHSWVASMPAEEVEALVARQRTELGRVFPGGVLDVPMRVYLVVGRTPEEGG</sequence>
<evidence type="ECO:0000256" key="3">
    <source>
        <dbReference type="ARBA" id="ARBA00022679"/>
    </source>
</evidence>
<keyword evidence="3 5" id="KW-0808">Transferase</keyword>
<evidence type="ECO:0000313" key="5">
    <source>
        <dbReference type="EMBL" id="MBB5140284.1"/>
    </source>
</evidence>
<evidence type="ECO:0000313" key="6">
    <source>
        <dbReference type="Proteomes" id="UP000578449"/>
    </source>
</evidence>
<proteinExistence type="inferred from homology"/>
<dbReference type="AlphaFoldDB" id="A0A840PFU4"/>
<accession>A0A840PFU4</accession>
<dbReference type="GO" id="GO:0008757">
    <property type="term" value="F:S-adenosylmethionine-dependent methyltransferase activity"/>
    <property type="evidence" value="ECO:0007669"/>
    <property type="project" value="InterPro"/>
</dbReference>
<dbReference type="PANTHER" id="PTHR44942">
    <property type="entry name" value="METHYLTRANSF_11 DOMAIN-CONTAINING PROTEIN"/>
    <property type="match status" value="1"/>
</dbReference>
<dbReference type="Gene3D" id="3.40.50.150">
    <property type="entry name" value="Vaccinia Virus protein VP39"/>
    <property type="match status" value="1"/>
</dbReference>
<keyword evidence="6" id="KW-1185">Reference proteome</keyword>
<organism evidence="5 6">
    <name type="scientific">Thermocatellispora tengchongensis</name>
    <dbReference type="NCBI Taxonomy" id="1073253"/>
    <lineage>
        <taxon>Bacteria</taxon>
        <taxon>Bacillati</taxon>
        <taxon>Actinomycetota</taxon>
        <taxon>Actinomycetes</taxon>
        <taxon>Streptosporangiales</taxon>
        <taxon>Streptosporangiaceae</taxon>
        <taxon>Thermocatellispora</taxon>
    </lineage>
</organism>
<name>A0A840PFU4_9ACTN</name>
<dbReference type="EMBL" id="JACHGN010000040">
    <property type="protein sequence ID" value="MBB5140284.1"/>
    <property type="molecule type" value="Genomic_DNA"/>
</dbReference>
<evidence type="ECO:0000256" key="1">
    <source>
        <dbReference type="ARBA" id="ARBA00008361"/>
    </source>
</evidence>
<keyword evidence="2 5" id="KW-0489">Methyltransferase</keyword>
<protein>
    <submittedName>
        <fullName evidence="5">SAM-dependent methyltransferase</fullName>
    </submittedName>
</protein>
<dbReference type="SUPFAM" id="SSF53335">
    <property type="entry name" value="S-adenosyl-L-methionine-dependent methyltransferases"/>
    <property type="match status" value="1"/>
</dbReference>
<gene>
    <name evidence="5" type="ORF">HNP84_010051</name>
</gene>
<feature type="domain" description="Methyltransferase type 11" evidence="4">
    <location>
        <begin position="41"/>
        <end position="132"/>
    </location>
</feature>
<comment type="caution">
    <text evidence="5">The sequence shown here is derived from an EMBL/GenBank/DDBJ whole genome shotgun (WGS) entry which is preliminary data.</text>
</comment>
<dbReference type="RefSeq" id="WP_185057081.1">
    <property type="nucleotide sequence ID" value="NZ_JACHGN010000040.1"/>
</dbReference>
<evidence type="ECO:0000256" key="2">
    <source>
        <dbReference type="ARBA" id="ARBA00022603"/>
    </source>
</evidence>
<dbReference type="InterPro" id="IPR029063">
    <property type="entry name" value="SAM-dependent_MTases_sf"/>
</dbReference>
<comment type="similarity">
    <text evidence="1">Belongs to the methyltransferase superfamily.</text>
</comment>
<dbReference type="InterPro" id="IPR013216">
    <property type="entry name" value="Methyltransf_11"/>
</dbReference>
<dbReference type="Pfam" id="PF08241">
    <property type="entry name" value="Methyltransf_11"/>
    <property type="match status" value="1"/>
</dbReference>
<dbReference type="CDD" id="cd02440">
    <property type="entry name" value="AdoMet_MTases"/>
    <property type="match status" value="1"/>
</dbReference>
<dbReference type="InterPro" id="IPR051052">
    <property type="entry name" value="Diverse_substrate_MTase"/>
</dbReference>
<reference evidence="5 6" key="1">
    <citation type="submission" date="2020-08" db="EMBL/GenBank/DDBJ databases">
        <title>Genomic Encyclopedia of Type Strains, Phase IV (KMG-IV): sequencing the most valuable type-strain genomes for metagenomic binning, comparative biology and taxonomic classification.</title>
        <authorList>
            <person name="Goeker M."/>
        </authorList>
    </citation>
    <scope>NUCLEOTIDE SEQUENCE [LARGE SCALE GENOMIC DNA]</scope>
    <source>
        <strain evidence="5 6">DSM 45615</strain>
    </source>
</reference>
<dbReference type="PANTHER" id="PTHR44942:SF4">
    <property type="entry name" value="METHYLTRANSFERASE TYPE 11 DOMAIN-CONTAINING PROTEIN"/>
    <property type="match status" value="1"/>
</dbReference>
<dbReference type="Proteomes" id="UP000578449">
    <property type="component" value="Unassembled WGS sequence"/>
</dbReference>